<dbReference type="AlphaFoldDB" id="A0A1H1ERA9"/>
<dbReference type="NCBIfam" id="NF038353">
    <property type="entry name" value="FxLYD_dom"/>
    <property type="match status" value="1"/>
</dbReference>
<proteinExistence type="predicted"/>
<sequence length="146" mass="15453">MRRRALLTSLSAAAVVGLAGCSRSDADEERTPEGTEPTTTTETDATAAAPASVTLADRRLVRSNRDTTDELVSVVGTARNDGESALADLSAVARFLNADGEEVGTADAELNELAPGKRWQFSLVFPGSGEKARSVERYRLRIDAGE</sequence>
<evidence type="ECO:0000256" key="1">
    <source>
        <dbReference type="SAM" id="MobiDB-lite"/>
    </source>
</evidence>
<evidence type="ECO:0000313" key="4">
    <source>
        <dbReference type="Proteomes" id="UP000199289"/>
    </source>
</evidence>
<gene>
    <name evidence="2" type="ORF">DWB78_09010</name>
    <name evidence="3" type="ORF">SAMN05216278_3019</name>
</gene>
<evidence type="ECO:0000313" key="5">
    <source>
        <dbReference type="Proteomes" id="UP000255421"/>
    </source>
</evidence>
<dbReference type="Proteomes" id="UP000255421">
    <property type="component" value="Unassembled WGS sequence"/>
</dbReference>
<dbReference type="InterPro" id="IPR047676">
    <property type="entry name" value="FxLYD_dom"/>
</dbReference>
<evidence type="ECO:0000313" key="3">
    <source>
        <dbReference type="EMBL" id="SDQ91039.1"/>
    </source>
</evidence>
<organism evidence="3 4">
    <name type="scientific">Halopelagius longus</name>
    <dbReference type="NCBI Taxonomy" id="1236180"/>
    <lineage>
        <taxon>Archaea</taxon>
        <taxon>Methanobacteriati</taxon>
        <taxon>Methanobacteriota</taxon>
        <taxon>Stenosarchaea group</taxon>
        <taxon>Halobacteria</taxon>
        <taxon>Halobacteriales</taxon>
        <taxon>Haloferacaceae</taxon>
    </lineage>
</organism>
<dbReference type="OrthoDB" id="308235at2157"/>
<accession>A0A1H1ERA9</accession>
<name>A0A1H1ERA9_9EURY</name>
<feature type="compositionally biased region" description="Low complexity" evidence="1">
    <location>
        <begin position="34"/>
        <end position="51"/>
    </location>
</feature>
<evidence type="ECO:0000313" key="2">
    <source>
        <dbReference type="EMBL" id="RDI71851.1"/>
    </source>
</evidence>
<keyword evidence="5" id="KW-1185">Reference proteome</keyword>
<dbReference type="PROSITE" id="PS51257">
    <property type="entry name" value="PROKAR_LIPOPROTEIN"/>
    <property type="match status" value="1"/>
</dbReference>
<dbReference type="EMBL" id="FNKQ01000003">
    <property type="protein sequence ID" value="SDQ91039.1"/>
    <property type="molecule type" value="Genomic_DNA"/>
</dbReference>
<dbReference type="EMBL" id="QQST01000001">
    <property type="protein sequence ID" value="RDI71851.1"/>
    <property type="molecule type" value="Genomic_DNA"/>
</dbReference>
<dbReference type="RefSeq" id="WP_092538489.1">
    <property type="nucleotide sequence ID" value="NZ_FNKQ01000003.1"/>
</dbReference>
<protein>
    <recommendedName>
        <fullName evidence="6">DUF3426 domain-containing protein</fullName>
    </recommendedName>
</protein>
<reference evidence="2 5" key="3">
    <citation type="submission" date="2018-07" db="EMBL/GenBank/DDBJ databases">
        <title>Genome sequence of extremly halophilic archaeon Halopelagius longus strain BC12-B1.</title>
        <authorList>
            <person name="Zhang X."/>
        </authorList>
    </citation>
    <scope>NUCLEOTIDE SEQUENCE [LARGE SCALE GENOMIC DNA]</scope>
    <source>
        <strain evidence="2 5">BC12-B1</strain>
    </source>
</reference>
<feature type="region of interest" description="Disordered" evidence="1">
    <location>
        <begin position="21"/>
        <end position="60"/>
    </location>
</feature>
<reference evidence="3" key="1">
    <citation type="submission" date="2016-10" db="EMBL/GenBank/DDBJ databases">
        <authorList>
            <person name="de Groot N.N."/>
        </authorList>
    </citation>
    <scope>NUCLEOTIDE SEQUENCE [LARGE SCALE GENOMIC DNA]</scope>
    <source>
        <strain evidence="3">CGMCC 1.12397</strain>
    </source>
</reference>
<reference evidence="4" key="2">
    <citation type="submission" date="2016-10" db="EMBL/GenBank/DDBJ databases">
        <authorList>
            <person name="Varghese N."/>
            <person name="Submissions S."/>
        </authorList>
    </citation>
    <scope>NUCLEOTIDE SEQUENCE [LARGE SCALE GENOMIC DNA]</scope>
    <source>
        <strain evidence="4">CGMCC 1.12397</strain>
    </source>
</reference>
<dbReference type="Proteomes" id="UP000199289">
    <property type="component" value="Unassembled WGS sequence"/>
</dbReference>
<evidence type="ECO:0008006" key="6">
    <source>
        <dbReference type="Google" id="ProtNLM"/>
    </source>
</evidence>